<accession>A0AAE0FUE9</accession>
<keyword evidence="2" id="KW-1185">Reference proteome</keyword>
<proteinExistence type="predicted"/>
<dbReference type="Proteomes" id="UP001190700">
    <property type="component" value="Unassembled WGS sequence"/>
</dbReference>
<dbReference type="AlphaFoldDB" id="A0AAE0FUE9"/>
<organism evidence="1 2">
    <name type="scientific">Cymbomonas tetramitiformis</name>
    <dbReference type="NCBI Taxonomy" id="36881"/>
    <lineage>
        <taxon>Eukaryota</taxon>
        <taxon>Viridiplantae</taxon>
        <taxon>Chlorophyta</taxon>
        <taxon>Pyramimonadophyceae</taxon>
        <taxon>Pyramimonadales</taxon>
        <taxon>Pyramimonadaceae</taxon>
        <taxon>Cymbomonas</taxon>
    </lineage>
</organism>
<evidence type="ECO:0000313" key="2">
    <source>
        <dbReference type="Proteomes" id="UP001190700"/>
    </source>
</evidence>
<name>A0AAE0FUE9_9CHLO</name>
<reference evidence="1 2" key="1">
    <citation type="journal article" date="2015" name="Genome Biol. Evol.">
        <title>Comparative Genomics of a Bacterivorous Green Alga Reveals Evolutionary Causalities and Consequences of Phago-Mixotrophic Mode of Nutrition.</title>
        <authorList>
            <person name="Burns J.A."/>
            <person name="Paasch A."/>
            <person name="Narechania A."/>
            <person name="Kim E."/>
        </authorList>
    </citation>
    <scope>NUCLEOTIDE SEQUENCE [LARGE SCALE GENOMIC DNA]</scope>
    <source>
        <strain evidence="1 2">PLY_AMNH</strain>
    </source>
</reference>
<sequence>MRELPGFAVDPRFGGLPGSRGWASTLHHPAVACFLIIGLCAGDAPGAWIRAWWADEHRLWCPAIGWDEVELEAAEETACGALQQEAWAAQRCGTLYLGYRADAWYFEVVELGRKLVYSGLLLFVEDGSLAQIVAAMLFALATLQAPGKQRELLVARKGAVRLAWGHITFMRSLFCRRGYCHGTWEDEAQFGVHHALRCRLQQ</sequence>
<protein>
    <submittedName>
        <fullName evidence="1">Uncharacterized protein</fullName>
    </submittedName>
</protein>
<comment type="caution">
    <text evidence="1">The sequence shown here is derived from an EMBL/GenBank/DDBJ whole genome shotgun (WGS) entry which is preliminary data.</text>
</comment>
<dbReference type="EMBL" id="LGRX02013655">
    <property type="protein sequence ID" value="KAK3265853.1"/>
    <property type="molecule type" value="Genomic_DNA"/>
</dbReference>
<gene>
    <name evidence="1" type="ORF">CYMTET_25495</name>
</gene>
<evidence type="ECO:0000313" key="1">
    <source>
        <dbReference type="EMBL" id="KAK3265853.1"/>
    </source>
</evidence>